<dbReference type="Pfam" id="PF00083">
    <property type="entry name" value="Sugar_tr"/>
    <property type="match status" value="1"/>
</dbReference>
<accession>A0A0N1HB75</accession>
<sequence length="527" mass="57785">MASNRWHFSGYNLWVCFLVSLGQIAFGYPASIIGVTLAQPPFLAYMGLIDAAGEYTANSSSLIGACSGVFQAGATINVFIASWVCDKWGRKAGLIWCAILSLFGGALLVGARNISMFIVGRIFAGAGSWGFLSVTPAYSAELAPPDLRGLMVGLNGINIALGYGLASYMGLAFFYTNDPVSQWRTPLGIALIWPLMMIGICFLVPESPRYLLMHGRVDEAKAITLRLHKLKSDPNNDFAEAEFYQMAAQADIDRKLDPSWLELFRKPSYRKRCMLAMTFAFIGQSSGVLVWNNYGPTIYANLGYDTEYQLIFQCGWISVGVVFNAIGALVMDRTGRKPLLLIGVGGCCISLILEAAMSASFAETNSNNTAGLRAGVAFAYLFLAFYSVGIDVAGVVFYSELFPNHVRTKGIALSIATISLTDLVYLQVAQLAFETIGWKYWLVFIIVTFLGFWWTWYFLPETKGIPLEEMAALFGDMDDVAVYSRDIHFRPGTHEMERAEPDADKAITKHEEGSDVEKATNGHVVGS</sequence>
<feature type="transmembrane region" description="Helical" evidence="9">
    <location>
        <begin position="410"/>
        <end position="428"/>
    </location>
</feature>
<evidence type="ECO:0000256" key="4">
    <source>
        <dbReference type="ARBA" id="ARBA00022692"/>
    </source>
</evidence>
<evidence type="ECO:0000256" key="2">
    <source>
        <dbReference type="ARBA" id="ARBA00010992"/>
    </source>
</evidence>
<feature type="transmembrane region" description="Helical" evidence="9">
    <location>
        <begin position="377"/>
        <end position="398"/>
    </location>
</feature>
<evidence type="ECO:0000256" key="6">
    <source>
        <dbReference type="ARBA" id="ARBA00023136"/>
    </source>
</evidence>
<dbReference type="InterPro" id="IPR003663">
    <property type="entry name" value="Sugar/inositol_transpt"/>
</dbReference>
<gene>
    <name evidence="11" type="ORF">AB675_622</name>
</gene>
<keyword evidence="6 9" id="KW-0472">Membrane</keyword>
<dbReference type="PANTHER" id="PTHR48022:SF11">
    <property type="entry name" value="MONOSACCHARIDE TRANSPORTER (HXT8), PUTATIVE (AFU_ORTHOLOGUE AFUA_2G08120)-RELATED"/>
    <property type="match status" value="1"/>
</dbReference>
<comment type="subcellular location">
    <subcellularLocation>
        <location evidence="1">Membrane</location>
        <topology evidence="1">Multi-pass membrane protein</topology>
    </subcellularLocation>
</comment>
<reference evidence="11 12" key="1">
    <citation type="submission" date="2015-06" db="EMBL/GenBank/DDBJ databases">
        <title>Draft genome of the ant-associated black yeast Phialophora attae CBS 131958.</title>
        <authorList>
            <person name="Moreno L.F."/>
            <person name="Stielow B.J."/>
            <person name="de Hoog S."/>
            <person name="Vicente V.A."/>
            <person name="Weiss V.A."/>
            <person name="de Vries M."/>
            <person name="Cruz L.M."/>
            <person name="Souza E.M."/>
        </authorList>
    </citation>
    <scope>NUCLEOTIDE SEQUENCE [LARGE SCALE GENOMIC DNA]</scope>
    <source>
        <strain evidence="11 12">CBS 131958</strain>
    </source>
</reference>
<dbReference type="EMBL" id="LFJN01000001">
    <property type="protein sequence ID" value="KPI45697.1"/>
    <property type="molecule type" value="Genomic_DNA"/>
</dbReference>
<dbReference type="SUPFAM" id="SSF103473">
    <property type="entry name" value="MFS general substrate transporter"/>
    <property type="match status" value="1"/>
</dbReference>
<dbReference type="GO" id="GO:0016020">
    <property type="term" value="C:membrane"/>
    <property type="evidence" value="ECO:0007669"/>
    <property type="project" value="UniProtKB-SubCell"/>
</dbReference>
<feature type="domain" description="Major facilitator superfamily (MFS) profile" evidence="10">
    <location>
        <begin position="15"/>
        <end position="463"/>
    </location>
</feature>
<name>A0A0N1HB75_9EURO</name>
<dbReference type="AlphaFoldDB" id="A0A0N1HB75"/>
<feature type="transmembrane region" description="Helical" evidence="9">
    <location>
        <begin position="440"/>
        <end position="459"/>
    </location>
</feature>
<feature type="transmembrane region" description="Helical" evidence="9">
    <location>
        <begin position="117"/>
        <end position="138"/>
    </location>
</feature>
<dbReference type="InterPro" id="IPR050360">
    <property type="entry name" value="MFS_Sugar_Transporters"/>
</dbReference>
<dbReference type="PRINTS" id="PR00171">
    <property type="entry name" value="SUGRTRNSPORT"/>
</dbReference>
<comment type="caution">
    <text evidence="11">The sequence shown here is derived from an EMBL/GenBank/DDBJ whole genome shotgun (WGS) entry which is preliminary data.</text>
</comment>
<evidence type="ECO:0000313" key="12">
    <source>
        <dbReference type="Proteomes" id="UP000038010"/>
    </source>
</evidence>
<evidence type="ECO:0000259" key="10">
    <source>
        <dbReference type="PROSITE" id="PS50850"/>
    </source>
</evidence>
<dbReference type="PANTHER" id="PTHR48022">
    <property type="entry name" value="PLASTIDIC GLUCOSE TRANSPORTER 4"/>
    <property type="match status" value="1"/>
</dbReference>
<keyword evidence="5 9" id="KW-1133">Transmembrane helix</keyword>
<evidence type="ECO:0000256" key="9">
    <source>
        <dbReference type="SAM" id="Phobius"/>
    </source>
</evidence>
<organism evidence="11 12">
    <name type="scientific">Cyphellophora attinorum</name>
    <dbReference type="NCBI Taxonomy" id="1664694"/>
    <lineage>
        <taxon>Eukaryota</taxon>
        <taxon>Fungi</taxon>
        <taxon>Dikarya</taxon>
        <taxon>Ascomycota</taxon>
        <taxon>Pezizomycotina</taxon>
        <taxon>Eurotiomycetes</taxon>
        <taxon>Chaetothyriomycetidae</taxon>
        <taxon>Chaetothyriales</taxon>
        <taxon>Cyphellophoraceae</taxon>
        <taxon>Cyphellophora</taxon>
    </lineage>
</organism>
<keyword evidence="3 7" id="KW-0813">Transport</keyword>
<feature type="transmembrane region" description="Helical" evidence="9">
    <location>
        <begin position="338"/>
        <end position="357"/>
    </location>
</feature>
<evidence type="ECO:0000256" key="5">
    <source>
        <dbReference type="ARBA" id="ARBA00022989"/>
    </source>
</evidence>
<feature type="transmembrane region" description="Helical" evidence="9">
    <location>
        <begin position="62"/>
        <end position="85"/>
    </location>
</feature>
<dbReference type="OrthoDB" id="6612291at2759"/>
<evidence type="ECO:0000313" key="11">
    <source>
        <dbReference type="EMBL" id="KPI45697.1"/>
    </source>
</evidence>
<evidence type="ECO:0000256" key="7">
    <source>
        <dbReference type="RuleBase" id="RU003346"/>
    </source>
</evidence>
<keyword evidence="12" id="KW-1185">Reference proteome</keyword>
<dbReference type="RefSeq" id="XP_018005660.1">
    <property type="nucleotide sequence ID" value="XM_018146506.1"/>
</dbReference>
<protein>
    <submittedName>
        <fullName evidence="11">Putative polyol transporter 6</fullName>
    </submittedName>
</protein>
<dbReference type="FunFam" id="1.20.1250.20:FF:001515">
    <property type="entry name" value="Uncharacterized protein"/>
    <property type="match status" value="1"/>
</dbReference>
<feature type="region of interest" description="Disordered" evidence="8">
    <location>
        <begin position="500"/>
        <end position="527"/>
    </location>
</feature>
<evidence type="ECO:0000256" key="1">
    <source>
        <dbReference type="ARBA" id="ARBA00004141"/>
    </source>
</evidence>
<feature type="transmembrane region" description="Helical" evidence="9">
    <location>
        <begin position="92"/>
        <end position="111"/>
    </location>
</feature>
<feature type="transmembrane region" description="Helical" evidence="9">
    <location>
        <begin position="273"/>
        <end position="290"/>
    </location>
</feature>
<feature type="transmembrane region" description="Helical" evidence="9">
    <location>
        <begin position="150"/>
        <end position="175"/>
    </location>
</feature>
<dbReference type="InterPro" id="IPR005828">
    <property type="entry name" value="MFS_sugar_transport-like"/>
</dbReference>
<keyword evidence="4 9" id="KW-0812">Transmembrane</keyword>
<proteinExistence type="inferred from homology"/>
<feature type="transmembrane region" description="Helical" evidence="9">
    <location>
        <begin position="187"/>
        <end position="204"/>
    </location>
</feature>
<dbReference type="GO" id="GO:0005351">
    <property type="term" value="F:carbohydrate:proton symporter activity"/>
    <property type="evidence" value="ECO:0007669"/>
    <property type="project" value="TreeGrafter"/>
</dbReference>
<dbReference type="PROSITE" id="PS50850">
    <property type="entry name" value="MFS"/>
    <property type="match status" value="1"/>
</dbReference>
<dbReference type="NCBIfam" id="TIGR00879">
    <property type="entry name" value="SP"/>
    <property type="match status" value="1"/>
</dbReference>
<feature type="transmembrane region" description="Helical" evidence="9">
    <location>
        <begin position="310"/>
        <end position="331"/>
    </location>
</feature>
<evidence type="ECO:0000256" key="3">
    <source>
        <dbReference type="ARBA" id="ARBA00022448"/>
    </source>
</evidence>
<dbReference type="InterPro" id="IPR036259">
    <property type="entry name" value="MFS_trans_sf"/>
</dbReference>
<dbReference type="Proteomes" id="UP000038010">
    <property type="component" value="Unassembled WGS sequence"/>
</dbReference>
<dbReference type="GeneID" id="28738376"/>
<comment type="similarity">
    <text evidence="2 7">Belongs to the major facilitator superfamily. Sugar transporter (TC 2.A.1.1) family.</text>
</comment>
<evidence type="ECO:0000256" key="8">
    <source>
        <dbReference type="SAM" id="MobiDB-lite"/>
    </source>
</evidence>
<dbReference type="InterPro" id="IPR020846">
    <property type="entry name" value="MFS_dom"/>
</dbReference>
<dbReference type="VEuPathDB" id="FungiDB:AB675_622"/>
<feature type="compositionally biased region" description="Basic and acidic residues" evidence="8">
    <location>
        <begin position="500"/>
        <end position="520"/>
    </location>
</feature>
<dbReference type="Gene3D" id="1.20.1250.20">
    <property type="entry name" value="MFS general substrate transporter like domains"/>
    <property type="match status" value="1"/>
</dbReference>